<reference evidence="1 2" key="1">
    <citation type="submission" date="2019-02" db="EMBL/GenBank/DDBJ databases">
        <title>Deep-cultivation of Planctomycetes and their phenomic and genomic characterization uncovers novel biology.</title>
        <authorList>
            <person name="Wiegand S."/>
            <person name="Jogler M."/>
            <person name="Boedeker C."/>
            <person name="Pinto D."/>
            <person name="Vollmers J."/>
            <person name="Rivas-Marin E."/>
            <person name="Kohn T."/>
            <person name="Peeters S.H."/>
            <person name="Heuer A."/>
            <person name="Rast P."/>
            <person name="Oberbeckmann S."/>
            <person name="Bunk B."/>
            <person name="Jeske O."/>
            <person name="Meyerdierks A."/>
            <person name="Storesund J.E."/>
            <person name="Kallscheuer N."/>
            <person name="Luecker S."/>
            <person name="Lage O.M."/>
            <person name="Pohl T."/>
            <person name="Merkel B.J."/>
            <person name="Hornburger P."/>
            <person name="Mueller R.-W."/>
            <person name="Bruemmer F."/>
            <person name="Labrenz M."/>
            <person name="Spormann A.M."/>
            <person name="Op den Camp H."/>
            <person name="Overmann J."/>
            <person name="Amann R."/>
            <person name="Jetten M.S.M."/>
            <person name="Mascher T."/>
            <person name="Medema M.H."/>
            <person name="Devos D.P."/>
            <person name="Kaster A.-K."/>
            <person name="Ovreas L."/>
            <person name="Rohde M."/>
            <person name="Galperin M.Y."/>
            <person name="Jogler C."/>
        </authorList>
    </citation>
    <scope>NUCLEOTIDE SEQUENCE [LARGE SCALE GENOMIC DNA]</scope>
    <source>
        <strain evidence="1 2">Pla163</strain>
    </source>
</reference>
<dbReference type="EMBL" id="CP036290">
    <property type="protein sequence ID" value="QDU84254.1"/>
    <property type="molecule type" value="Genomic_DNA"/>
</dbReference>
<dbReference type="AlphaFoldDB" id="A0A518CYF9"/>
<evidence type="ECO:0008006" key="3">
    <source>
        <dbReference type="Google" id="ProtNLM"/>
    </source>
</evidence>
<organism evidence="1 2">
    <name type="scientific">Rohdeia mirabilis</name>
    <dbReference type="NCBI Taxonomy" id="2528008"/>
    <lineage>
        <taxon>Bacteria</taxon>
        <taxon>Pseudomonadati</taxon>
        <taxon>Planctomycetota</taxon>
        <taxon>Planctomycetia</taxon>
        <taxon>Planctomycetia incertae sedis</taxon>
        <taxon>Rohdeia</taxon>
    </lineage>
</organism>
<keyword evidence="2" id="KW-1185">Reference proteome</keyword>
<dbReference type="PROSITE" id="PS51257">
    <property type="entry name" value="PROKAR_LIPOPROTEIN"/>
    <property type="match status" value="1"/>
</dbReference>
<proteinExistence type="predicted"/>
<evidence type="ECO:0000313" key="1">
    <source>
        <dbReference type="EMBL" id="QDU84254.1"/>
    </source>
</evidence>
<sequence length="211" mass="22427">MNSSARHHRARHAVATVVVALVATISGCASVELSLGSTPDEAIVPNSDPLAFLDPLRGGSWEGTVGTGETQLLQRVTLTDVFPERLARLSTEVRIDGDWTLAIDGQIGWDPARGRVTYRAWSVDGAYFDGVARAGDDGTIVLLYDLTSTRGSLRLELRYAFEGGGTCTWESRMLTLGSGSDDPIGAPELFDSGVLRRPVPAAVAPASAESR</sequence>
<gene>
    <name evidence="1" type="ORF">Pla163_13610</name>
</gene>
<evidence type="ECO:0000313" key="2">
    <source>
        <dbReference type="Proteomes" id="UP000319342"/>
    </source>
</evidence>
<name>A0A518CYF9_9BACT</name>
<dbReference type="RefSeq" id="WP_419186390.1">
    <property type="nucleotide sequence ID" value="NZ_CP036290.1"/>
</dbReference>
<accession>A0A518CYF9</accession>
<dbReference type="Proteomes" id="UP000319342">
    <property type="component" value="Chromosome"/>
</dbReference>
<protein>
    <recommendedName>
        <fullName evidence="3">DUF1579 domain-containing protein</fullName>
    </recommendedName>
</protein>